<evidence type="ECO:0000313" key="1">
    <source>
        <dbReference type="EMBL" id="UPW41197.1"/>
    </source>
</evidence>
<dbReference type="EMBL" id="OM869556">
    <property type="protein sequence ID" value="UPW41197.1"/>
    <property type="molecule type" value="Genomic_DNA"/>
</dbReference>
<organism evidence="1">
    <name type="scientific">Sigmofec virus UA08Rod_5092</name>
    <dbReference type="NCBI Taxonomy" id="2929415"/>
    <lineage>
        <taxon>Viruses</taxon>
        <taxon>Monodnaviria</taxon>
        <taxon>Sangervirae</taxon>
        <taxon>Phixviricota</taxon>
        <taxon>Malgrandaviricetes</taxon>
        <taxon>Petitvirales</taxon>
        <taxon>Microviridae</taxon>
    </lineage>
</organism>
<reference evidence="1" key="1">
    <citation type="submission" date="2022-02" db="EMBL/GenBank/DDBJ databases">
        <title>Towards deciphering the DNA virus diversity associated with rodent species in the families Cricetidae and Heteromyidae.</title>
        <authorList>
            <person name="Lund M."/>
            <person name="Larsen B.B."/>
            <person name="Gryseels S."/>
            <person name="Kraberger S."/>
            <person name="Rowsey D.M."/>
            <person name="Steger L."/>
            <person name="Yule K.M."/>
            <person name="Upham N.S."/>
            <person name="Worobey M."/>
            <person name="Van Doorslaer K."/>
            <person name="Varsani A."/>
        </authorList>
    </citation>
    <scope>NUCLEOTIDE SEQUENCE</scope>
    <source>
        <strain evidence="1">UA08Rod_5092</strain>
    </source>
</reference>
<proteinExistence type="predicted"/>
<protein>
    <submittedName>
        <fullName evidence="1">Uncharacterized protein</fullName>
    </submittedName>
</protein>
<name>A0A976N0Z1_9VIRU</name>
<accession>A0A976N0Z1</accession>
<sequence length="180" mass="21141">MIKDLDLQKEFDSRFTDADLVPVRFNLLDYPDSMDELKSFVADYFSARLVNFIDFEFNNPDVNTVGSTCYHVDYCGNYAFKFNFGVITKAGNYRPVSLYVVLESDYIRVFTNKDYAVCRSLVLDVVFDLCAYLRKRFSSVHFNTFNFFPSSDVLNFINYFMSYGKFKESPEYDVLCCYFD</sequence>